<sequence length="231" mass="28245">MPSDKDYKSTKKIKQNISNIKEEFEPLAQWIDEKYGVKTLNLIFDYMDNAKSHPRLQVCLEYAMDKGKFMDNATYNFDETKQNEIAEKFAEVTSDYELKIKQNWIKKIFGLTYKSTNLFVYFTDFESIAKIEANEKISEKEIRKLQAKINNKELWTISRAFSGVTYFLYTDEQLKKYQDSETHKKWKNHYYKLLKEYDEFDYFKNDYFYFELDSKENFDKNYESNWYYYYK</sequence>
<dbReference type="EMBL" id="JAVRHU010000002">
    <property type="protein sequence ID" value="MDT0622026.1"/>
    <property type="molecule type" value="Genomic_DNA"/>
</dbReference>
<evidence type="ECO:0000313" key="1">
    <source>
        <dbReference type="EMBL" id="MDT0622026.1"/>
    </source>
</evidence>
<keyword evidence="2" id="KW-1185">Reference proteome</keyword>
<name>A0ABU3BIP6_9FLAO</name>
<reference evidence="1 2" key="1">
    <citation type="submission" date="2023-09" db="EMBL/GenBank/DDBJ databases">
        <authorList>
            <person name="Rey-Velasco X."/>
        </authorList>
    </citation>
    <scope>NUCLEOTIDE SEQUENCE [LARGE SCALE GENOMIC DNA]</scope>
    <source>
        <strain evidence="1 2">P007</strain>
    </source>
</reference>
<protein>
    <submittedName>
        <fullName evidence="1">Uncharacterized protein</fullName>
    </submittedName>
</protein>
<gene>
    <name evidence="1" type="ORF">RM520_10320</name>
</gene>
<organism evidence="1 2">
    <name type="scientific">Croceitalea vernalis</name>
    <dbReference type="NCBI Taxonomy" id="3075599"/>
    <lineage>
        <taxon>Bacteria</taxon>
        <taxon>Pseudomonadati</taxon>
        <taxon>Bacteroidota</taxon>
        <taxon>Flavobacteriia</taxon>
        <taxon>Flavobacteriales</taxon>
        <taxon>Flavobacteriaceae</taxon>
        <taxon>Croceitalea</taxon>
    </lineage>
</organism>
<comment type="caution">
    <text evidence="1">The sequence shown here is derived from an EMBL/GenBank/DDBJ whole genome shotgun (WGS) entry which is preliminary data.</text>
</comment>
<accession>A0ABU3BIP6</accession>
<dbReference type="RefSeq" id="WP_311387975.1">
    <property type="nucleotide sequence ID" value="NZ_JAVRHU010000002.1"/>
</dbReference>
<dbReference type="Proteomes" id="UP001250662">
    <property type="component" value="Unassembled WGS sequence"/>
</dbReference>
<evidence type="ECO:0000313" key="2">
    <source>
        <dbReference type="Proteomes" id="UP001250662"/>
    </source>
</evidence>
<proteinExistence type="predicted"/>